<dbReference type="AlphaFoldDB" id="A0A8X6VYC5"/>
<proteinExistence type="predicted"/>
<accession>A0A8X6VYC5</accession>
<name>A0A8X6VYC5_TRICX</name>
<evidence type="ECO:0000313" key="1">
    <source>
        <dbReference type="EMBL" id="GFY24718.1"/>
    </source>
</evidence>
<dbReference type="Proteomes" id="UP000887159">
    <property type="component" value="Unassembled WGS sequence"/>
</dbReference>
<protein>
    <submittedName>
        <fullName evidence="1">Uncharacterized protein</fullName>
    </submittedName>
</protein>
<gene>
    <name evidence="1" type="ORF">TNCV_1017641</name>
</gene>
<keyword evidence="2" id="KW-1185">Reference proteome</keyword>
<reference evidence="1" key="1">
    <citation type="submission" date="2020-08" db="EMBL/GenBank/DDBJ databases">
        <title>Multicomponent nature underlies the extraordinary mechanical properties of spider dragline silk.</title>
        <authorList>
            <person name="Kono N."/>
            <person name="Nakamura H."/>
            <person name="Mori M."/>
            <person name="Yoshida Y."/>
            <person name="Ohtoshi R."/>
            <person name="Malay A.D."/>
            <person name="Moran D.A.P."/>
            <person name="Tomita M."/>
            <person name="Numata K."/>
            <person name="Arakawa K."/>
        </authorList>
    </citation>
    <scope>NUCLEOTIDE SEQUENCE</scope>
</reference>
<comment type="caution">
    <text evidence="1">The sequence shown here is derived from an EMBL/GenBank/DDBJ whole genome shotgun (WGS) entry which is preliminary data.</text>
</comment>
<sequence>MNHGQFTRTVLVRGLRFLEIPPHANGGLKSRYRFNVLQPSPITEWVFSGFKIGTRDTLVTMITRLLRSLVRSKEVTAKA</sequence>
<evidence type="ECO:0000313" key="2">
    <source>
        <dbReference type="Proteomes" id="UP000887159"/>
    </source>
</evidence>
<organism evidence="1 2">
    <name type="scientific">Trichonephila clavipes</name>
    <name type="common">Golden silk orbweaver</name>
    <name type="synonym">Nephila clavipes</name>
    <dbReference type="NCBI Taxonomy" id="2585209"/>
    <lineage>
        <taxon>Eukaryota</taxon>
        <taxon>Metazoa</taxon>
        <taxon>Ecdysozoa</taxon>
        <taxon>Arthropoda</taxon>
        <taxon>Chelicerata</taxon>
        <taxon>Arachnida</taxon>
        <taxon>Araneae</taxon>
        <taxon>Araneomorphae</taxon>
        <taxon>Entelegynae</taxon>
        <taxon>Araneoidea</taxon>
        <taxon>Nephilidae</taxon>
        <taxon>Trichonephila</taxon>
    </lineage>
</organism>
<dbReference type="EMBL" id="BMAU01021369">
    <property type="protein sequence ID" value="GFY24718.1"/>
    <property type="molecule type" value="Genomic_DNA"/>
</dbReference>